<feature type="domain" description="Pleiotropic ABC efflux transporter N-terminal" evidence="2">
    <location>
        <begin position="44"/>
        <end position="126"/>
    </location>
</feature>
<reference evidence="3 4" key="1">
    <citation type="journal article" date="2022" name="DNA Res.">
        <title>Genome analysis of five recently described species of the CUG-Ser clade uncovers Candida theae as a new hybrid lineage with pathogenic potential in the Candida parapsilosis species complex.</title>
        <authorList>
            <person name="Mixao V."/>
            <person name="Del Olmo V."/>
            <person name="Hegedusova E."/>
            <person name="Saus E."/>
            <person name="Pryszcz L."/>
            <person name="Cillingova A."/>
            <person name="Nosek J."/>
            <person name="Gabaldon T."/>
        </authorList>
    </citation>
    <scope>NUCLEOTIDE SEQUENCE [LARGE SCALE GENOMIC DNA]</scope>
    <source>
        <strain evidence="3 4">CBS 12239</strain>
    </source>
</reference>
<gene>
    <name evidence="3" type="ORF">KGF57_005005</name>
</gene>
<feature type="compositionally biased region" description="Basic and acidic residues" evidence="1">
    <location>
        <begin position="19"/>
        <end position="29"/>
    </location>
</feature>
<keyword evidence="4" id="KW-1185">Reference proteome</keyword>
<evidence type="ECO:0000313" key="3">
    <source>
        <dbReference type="EMBL" id="KAI5949009.1"/>
    </source>
</evidence>
<dbReference type="Pfam" id="PF14510">
    <property type="entry name" value="ABC_trans_N"/>
    <property type="match status" value="1"/>
</dbReference>
<comment type="caution">
    <text evidence="3">The sequence shown here is derived from an EMBL/GenBank/DDBJ whole genome shotgun (WGS) entry which is preliminary data.</text>
</comment>
<organism evidence="3 4">
    <name type="scientific">Candida theae</name>
    <dbReference type="NCBI Taxonomy" id="1198502"/>
    <lineage>
        <taxon>Eukaryota</taxon>
        <taxon>Fungi</taxon>
        <taxon>Dikarya</taxon>
        <taxon>Ascomycota</taxon>
        <taxon>Saccharomycotina</taxon>
        <taxon>Pichiomycetes</taxon>
        <taxon>Debaryomycetaceae</taxon>
        <taxon>Candida/Lodderomyces clade</taxon>
        <taxon>Candida</taxon>
    </lineage>
</organism>
<dbReference type="InterPro" id="IPR029481">
    <property type="entry name" value="ABC_trans_N"/>
</dbReference>
<feature type="non-terminal residue" evidence="3">
    <location>
        <position position="126"/>
    </location>
</feature>
<evidence type="ECO:0000313" key="4">
    <source>
        <dbReference type="Proteomes" id="UP001204833"/>
    </source>
</evidence>
<feature type="compositionally biased region" description="Low complexity" evidence="1">
    <location>
        <begin position="1"/>
        <end position="17"/>
    </location>
</feature>
<accession>A0AAD5BB31</accession>
<evidence type="ECO:0000256" key="1">
    <source>
        <dbReference type="SAM" id="MobiDB-lite"/>
    </source>
</evidence>
<dbReference type="RefSeq" id="XP_051606519.1">
    <property type="nucleotide sequence ID" value="XM_051754575.1"/>
</dbReference>
<evidence type="ECO:0000259" key="2">
    <source>
        <dbReference type="Pfam" id="PF14510"/>
    </source>
</evidence>
<feature type="compositionally biased region" description="Basic and acidic residues" evidence="1">
    <location>
        <begin position="36"/>
        <end position="53"/>
    </location>
</feature>
<feature type="region of interest" description="Disordered" evidence="1">
    <location>
        <begin position="1"/>
        <end position="89"/>
    </location>
</feature>
<proteinExistence type="predicted"/>
<dbReference type="AlphaFoldDB" id="A0AAD5BB31"/>
<protein>
    <submittedName>
        <fullName evidence="3">CDR1</fullName>
    </submittedName>
</protein>
<name>A0AAD5BB31_9ASCO</name>
<dbReference type="EMBL" id="JAIHNG010000169">
    <property type="protein sequence ID" value="KAI5949009.1"/>
    <property type="molecule type" value="Genomic_DNA"/>
</dbReference>
<sequence length="126" mass="14542">MGNLEQTSSRGSSTQSGNEAEKNPSDHQSRGNYRGFNDEDVHRLAKKFSRDDSSSPAPSLRRYLTHMSEVPGVNPLLEEEKDERLDPDSDKFDAKFWVKNQRKQYELDKDYYKPSKLGVAYRNLRA</sequence>
<dbReference type="GeneID" id="76153049"/>
<dbReference type="Proteomes" id="UP001204833">
    <property type="component" value="Unassembled WGS sequence"/>
</dbReference>